<dbReference type="EMBL" id="AZFT01000053">
    <property type="protein sequence ID" value="KRL83353.1"/>
    <property type="molecule type" value="Genomic_DNA"/>
</dbReference>
<dbReference type="Pfam" id="PF01966">
    <property type="entry name" value="HD"/>
    <property type="match status" value="1"/>
</dbReference>
<dbReference type="InterPro" id="IPR003607">
    <property type="entry name" value="HD/PDEase_dom"/>
</dbReference>
<protein>
    <submittedName>
        <fullName evidence="2">Hydrolase</fullName>
    </submittedName>
</protein>
<dbReference type="Pfam" id="PF19276">
    <property type="entry name" value="HD_assoc_2"/>
    <property type="match status" value="1"/>
</dbReference>
<organism evidence="2 3">
    <name type="scientific">Ligilactobacillus apodemi DSM 16634 = JCM 16172</name>
    <dbReference type="NCBI Taxonomy" id="1423724"/>
    <lineage>
        <taxon>Bacteria</taxon>
        <taxon>Bacillati</taxon>
        <taxon>Bacillota</taxon>
        <taxon>Bacilli</taxon>
        <taxon>Lactobacillales</taxon>
        <taxon>Lactobacillaceae</taxon>
        <taxon>Ligilactobacillus</taxon>
    </lineage>
</organism>
<dbReference type="SMART" id="SM00471">
    <property type="entry name" value="HDc"/>
    <property type="match status" value="1"/>
</dbReference>
<evidence type="ECO:0000313" key="3">
    <source>
        <dbReference type="Proteomes" id="UP000051324"/>
    </source>
</evidence>
<dbReference type="PATRIC" id="fig|1423724.4.peg.639"/>
<dbReference type="Proteomes" id="UP000051324">
    <property type="component" value="Unassembled WGS sequence"/>
</dbReference>
<reference evidence="2 3" key="1">
    <citation type="journal article" date="2015" name="Genome Announc.">
        <title>Expanding the biotechnology potential of lactobacilli through comparative genomics of 213 strains and associated genera.</title>
        <authorList>
            <person name="Sun Z."/>
            <person name="Harris H.M."/>
            <person name="McCann A."/>
            <person name="Guo C."/>
            <person name="Argimon S."/>
            <person name="Zhang W."/>
            <person name="Yang X."/>
            <person name="Jeffery I.B."/>
            <person name="Cooney J.C."/>
            <person name="Kagawa T.F."/>
            <person name="Liu W."/>
            <person name="Song Y."/>
            <person name="Salvetti E."/>
            <person name="Wrobel A."/>
            <person name="Rasinkangas P."/>
            <person name="Parkhill J."/>
            <person name="Rea M.C."/>
            <person name="O'Sullivan O."/>
            <person name="Ritari J."/>
            <person name="Douillard F.P."/>
            <person name="Paul Ross R."/>
            <person name="Yang R."/>
            <person name="Briner A.E."/>
            <person name="Felis G.E."/>
            <person name="de Vos W.M."/>
            <person name="Barrangou R."/>
            <person name="Klaenhammer T.R."/>
            <person name="Caufield P.W."/>
            <person name="Cui Y."/>
            <person name="Zhang H."/>
            <person name="O'Toole P.W."/>
        </authorList>
    </citation>
    <scope>NUCLEOTIDE SEQUENCE [LARGE SCALE GENOMIC DNA]</scope>
    <source>
        <strain evidence="2 3">DSM 16634</strain>
    </source>
</reference>
<dbReference type="PANTHER" id="PTHR11373">
    <property type="entry name" value="DEOXYNUCLEOSIDE TRIPHOSPHATE TRIPHOSPHOHYDROLASE"/>
    <property type="match status" value="1"/>
</dbReference>
<dbReference type="CDD" id="cd00077">
    <property type="entry name" value="HDc"/>
    <property type="match status" value="1"/>
</dbReference>
<keyword evidence="2" id="KW-0378">Hydrolase</keyword>
<sequence>MHRQNITPFILFTLDLLTCTISGLKVILKADNNCDKEVFTIAQYYTPDLLPMEKVLRDPIHDYIYIKHQVILDLINTREFQRLRRIKQLGTTNYTFHSAEHTRFTHSVGVYEITRRICDLFSRNYATKTPGDGGWDDNERLVALCAALLHDVGHGAYSHTFEHIFETDHEEMTQMIITSPETQINQVLRQVAPDFPAKVASVIQKTYSNPQVVQMISSQIDADRMDYLLRDSYFTGTNYGTFDLTRILRVMRPNKNGIVFEYSGMHAVEDYIISRLQMYQQVYFHPVSRSMEVLLSHLLKRAKDLYANDKLPADFATDYLRPFFEQDFTLTDYLRLDDGILNTCFESWRHAKDSILRDLAQRFLDRKPLKSVKISPKTDSLLPKLEELVTNSGYDANYYTAINDSFNLPYALYDSKAKINLIEPNGELEELSEVSALVKAVTDKELGDERFFFPKEMLGKTSQQEVFQPNYQEFTAHIKNDRLIL</sequence>
<dbReference type="SUPFAM" id="SSF109604">
    <property type="entry name" value="HD-domain/PDEase-like"/>
    <property type="match status" value="1"/>
</dbReference>
<dbReference type="InterPro" id="IPR006674">
    <property type="entry name" value="HD_domain"/>
</dbReference>
<gene>
    <name evidence="2" type="ORF">FC32_GL000603</name>
</gene>
<dbReference type="PANTHER" id="PTHR11373:SF4">
    <property type="entry name" value="DEOXYNUCLEOSIDE TRIPHOSPHATE TRIPHOSPHOHYDROLASE SAMHD1"/>
    <property type="match status" value="1"/>
</dbReference>
<dbReference type="GO" id="GO:0006203">
    <property type="term" value="P:dGTP catabolic process"/>
    <property type="evidence" value="ECO:0007669"/>
    <property type="project" value="TreeGrafter"/>
</dbReference>
<evidence type="ECO:0000259" key="1">
    <source>
        <dbReference type="SMART" id="SM00471"/>
    </source>
</evidence>
<name>A0A0R1TQ82_9LACO</name>
<dbReference type="GO" id="GO:0008832">
    <property type="term" value="F:dGTPase activity"/>
    <property type="evidence" value="ECO:0007669"/>
    <property type="project" value="TreeGrafter"/>
</dbReference>
<dbReference type="InterPro" id="IPR045509">
    <property type="entry name" value="HD_assoc_2"/>
</dbReference>
<proteinExistence type="predicted"/>
<dbReference type="FunFam" id="1.10.3210.10:FF:000014">
    <property type="entry name" value="HD domain-containing protein"/>
    <property type="match status" value="1"/>
</dbReference>
<accession>A0A0R1TQ82</accession>
<dbReference type="eggNOG" id="COG1078">
    <property type="taxonomic scope" value="Bacteria"/>
</dbReference>
<evidence type="ECO:0000313" key="2">
    <source>
        <dbReference type="EMBL" id="KRL83353.1"/>
    </source>
</evidence>
<dbReference type="Gene3D" id="1.10.3210.10">
    <property type="entry name" value="Hypothetical protein af1432"/>
    <property type="match status" value="1"/>
</dbReference>
<dbReference type="STRING" id="1423724.FC32_GL000603"/>
<keyword evidence="3" id="KW-1185">Reference proteome</keyword>
<dbReference type="AlphaFoldDB" id="A0A0R1TQ82"/>
<comment type="caution">
    <text evidence="2">The sequence shown here is derived from an EMBL/GenBank/DDBJ whole genome shotgun (WGS) entry which is preliminary data.</text>
</comment>
<feature type="domain" description="HD/PDEase" evidence="1">
    <location>
        <begin position="99"/>
        <end position="237"/>
    </location>
</feature>
<dbReference type="InterPro" id="IPR050135">
    <property type="entry name" value="dGTPase-like"/>
</dbReference>